<protein>
    <submittedName>
        <fullName evidence="1">Uncharacterized protein</fullName>
    </submittedName>
</protein>
<dbReference type="GO" id="GO:0016799">
    <property type="term" value="F:hydrolase activity, hydrolyzing N-glycosyl compounds"/>
    <property type="evidence" value="ECO:0007669"/>
    <property type="project" value="InterPro"/>
</dbReference>
<accession>A0A6N9JL02</accession>
<gene>
    <name evidence="1" type="ORF">GT464_07005</name>
</gene>
<dbReference type="GO" id="GO:0005975">
    <property type="term" value="P:carbohydrate metabolic process"/>
    <property type="evidence" value="ECO:0007669"/>
    <property type="project" value="UniProtKB-ARBA"/>
</dbReference>
<proteinExistence type="predicted"/>
<dbReference type="Gene3D" id="2.60.40.10">
    <property type="entry name" value="Immunoglobulins"/>
    <property type="match status" value="1"/>
</dbReference>
<dbReference type="InterPro" id="IPR036452">
    <property type="entry name" value="Ribo_hydro-like"/>
</dbReference>
<dbReference type="AlphaFoldDB" id="A0A6N9JL02"/>
<evidence type="ECO:0000313" key="2">
    <source>
        <dbReference type="Proteomes" id="UP000469380"/>
    </source>
</evidence>
<dbReference type="Gene3D" id="3.90.245.10">
    <property type="entry name" value="Ribonucleoside hydrolase-like"/>
    <property type="match status" value="1"/>
</dbReference>
<organism evidence="1 2">
    <name type="scientific">Collinsella aerofaciens</name>
    <dbReference type="NCBI Taxonomy" id="74426"/>
    <lineage>
        <taxon>Bacteria</taxon>
        <taxon>Bacillati</taxon>
        <taxon>Actinomycetota</taxon>
        <taxon>Coriobacteriia</taxon>
        <taxon>Coriobacteriales</taxon>
        <taxon>Coriobacteriaceae</taxon>
        <taxon>Collinsella</taxon>
    </lineage>
</organism>
<dbReference type="EMBL" id="WWSR01000011">
    <property type="protein sequence ID" value="MZJ39695.1"/>
    <property type="molecule type" value="Genomic_DNA"/>
</dbReference>
<comment type="caution">
    <text evidence="1">The sequence shown here is derived from an EMBL/GenBank/DDBJ whole genome shotgun (WGS) entry which is preliminary data.</text>
</comment>
<name>A0A6N9JL02_9ACTN</name>
<dbReference type="InterPro" id="IPR013783">
    <property type="entry name" value="Ig-like_fold"/>
</dbReference>
<evidence type="ECO:0000313" key="1">
    <source>
        <dbReference type="EMBL" id="MZJ39695.1"/>
    </source>
</evidence>
<sequence>MARYMLYGDGKVYENEPERFQFGKHARLDWGLEGMPAMQFERGDFMAEGDSMTYIPLLPFGLRGADDRGFDTLLGRMFLDGHPDSDAPAGFAAIGTPVDGNPNPYLRAYQEDFAARAQWCAHEPAACSHPAYVAEVMDDRSATAGERVALAATIVDPDGKGFDAHWDVAVDPSSYTGAQDLSLWQECTVSTAFIVPADAQPGDRFVLTLTVQTRAERPCSRYAQVAVTVA</sequence>
<dbReference type="Proteomes" id="UP000469380">
    <property type="component" value="Unassembled WGS sequence"/>
</dbReference>
<dbReference type="RefSeq" id="WP_161160614.1">
    <property type="nucleotide sequence ID" value="NZ_WWSR01000011.1"/>
</dbReference>
<reference evidence="1 2" key="1">
    <citation type="journal article" date="2019" name="Nat. Med.">
        <title>A library of human gut bacterial isolates paired with longitudinal multiomics data enables mechanistic microbiome research.</title>
        <authorList>
            <person name="Poyet M."/>
            <person name="Groussin M."/>
            <person name="Gibbons S.M."/>
            <person name="Avila-Pacheco J."/>
            <person name="Jiang X."/>
            <person name="Kearney S.M."/>
            <person name="Perrotta A.R."/>
            <person name="Berdy B."/>
            <person name="Zhao S."/>
            <person name="Lieberman T.D."/>
            <person name="Swanson P.K."/>
            <person name="Smith M."/>
            <person name="Roesemann S."/>
            <person name="Alexander J.E."/>
            <person name="Rich S.A."/>
            <person name="Livny J."/>
            <person name="Vlamakis H."/>
            <person name="Clish C."/>
            <person name="Bullock K."/>
            <person name="Deik A."/>
            <person name="Scott J."/>
            <person name="Pierce K.A."/>
            <person name="Xavier R.J."/>
            <person name="Alm E.J."/>
        </authorList>
    </citation>
    <scope>NUCLEOTIDE SEQUENCE [LARGE SCALE GENOMIC DNA]</scope>
    <source>
        <strain evidence="1 2">BIOML-A20</strain>
    </source>
</reference>